<protein>
    <submittedName>
        <fullName evidence="1">Uncharacterized protein</fullName>
    </submittedName>
</protein>
<accession>A0A0W8FMX2</accession>
<gene>
    <name evidence="1" type="ORF">ASZ90_007913</name>
</gene>
<name>A0A0W8FMX2_9ZZZZ</name>
<evidence type="ECO:0000313" key="1">
    <source>
        <dbReference type="EMBL" id="KUG22280.1"/>
    </source>
</evidence>
<organism evidence="1">
    <name type="scientific">hydrocarbon metagenome</name>
    <dbReference type="NCBI Taxonomy" id="938273"/>
    <lineage>
        <taxon>unclassified sequences</taxon>
        <taxon>metagenomes</taxon>
        <taxon>ecological metagenomes</taxon>
    </lineage>
</organism>
<comment type="caution">
    <text evidence="1">The sequence shown here is derived from an EMBL/GenBank/DDBJ whole genome shotgun (WGS) entry which is preliminary data.</text>
</comment>
<dbReference type="EMBL" id="LNQE01000975">
    <property type="protein sequence ID" value="KUG22280.1"/>
    <property type="molecule type" value="Genomic_DNA"/>
</dbReference>
<proteinExistence type="predicted"/>
<dbReference type="AlphaFoldDB" id="A0A0W8FMX2"/>
<reference evidence="1" key="1">
    <citation type="journal article" date="2015" name="Proc. Natl. Acad. Sci. U.S.A.">
        <title>Networks of energetic and metabolic interactions define dynamics in microbial communities.</title>
        <authorList>
            <person name="Embree M."/>
            <person name="Liu J.K."/>
            <person name="Al-Bassam M.M."/>
            <person name="Zengler K."/>
        </authorList>
    </citation>
    <scope>NUCLEOTIDE SEQUENCE</scope>
</reference>
<sequence>MKRAEELFLPSCPLHNILIMDYSLYRRIKIYRKINCIK</sequence>